<reference evidence="2" key="1">
    <citation type="submission" date="2020-06" db="EMBL/GenBank/DDBJ databases">
        <title>WGS assembly of Ceratodon purpureus strain R40.</title>
        <authorList>
            <person name="Carey S.B."/>
            <person name="Jenkins J."/>
            <person name="Shu S."/>
            <person name="Lovell J.T."/>
            <person name="Sreedasyam A."/>
            <person name="Maumus F."/>
            <person name="Tiley G.P."/>
            <person name="Fernandez-Pozo N."/>
            <person name="Barry K."/>
            <person name="Chen C."/>
            <person name="Wang M."/>
            <person name="Lipzen A."/>
            <person name="Daum C."/>
            <person name="Saski C.A."/>
            <person name="Payton A.C."/>
            <person name="Mcbreen J.C."/>
            <person name="Conrad R.E."/>
            <person name="Kollar L.M."/>
            <person name="Olsson S."/>
            <person name="Huttunen S."/>
            <person name="Landis J.B."/>
            <person name="Wickett N.J."/>
            <person name="Johnson M.G."/>
            <person name="Rensing S.A."/>
            <person name="Grimwood J."/>
            <person name="Schmutz J."/>
            <person name="Mcdaniel S.F."/>
        </authorList>
    </citation>
    <scope>NUCLEOTIDE SEQUENCE</scope>
    <source>
        <strain evidence="2">R40</strain>
    </source>
</reference>
<keyword evidence="3" id="KW-1185">Reference proteome</keyword>
<comment type="caution">
    <text evidence="2">The sequence shown here is derived from an EMBL/GenBank/DDBJ whole genome shotgun (WGS) entry which is preliminary data.</text>
</comment>
<dbReference type="PANTHER" id="PTHR48421:SF1">
    <property type="entry name" value="MYCBP-ASSOCIATED PROTEIN"/>
    <property type="match status" value="1"/>
</dbReference>
<dbReference type="InterPro" id="IPR032707">
    <property type="entry name" value="MYCBPAP"/>
</dbReference>
<organism evidence="2 3">
    <name type="scientific">Ceratodon purpureus</name>
    <name type="common">Fire moss</name>
    <name type="synonym">Dicranum purpureum</name>
    <dbReference type="NCBI Taxonomy" id="3225"/>
    <lineage>
        <taxon>Eukaryota</taxon>
        <taxon>Viridiplantae</taxon>
        <taxon>Streptophyta</taxon>
        <taxon>Embryophyta</taxon>
        <taxon>Bryophyta</taxon>
        <taxon>Bryophytina</taxon>
        <taxon>Bryopsida</taxon>
        <taxon>Dicranidae</taxon>
        <taxon>Pseudoditrichales</taxon>
        <taxon>Ditrichaceae</taxon>
        <taxon>Ceratodon</taxon>
    </lineage>
</organism>
<protein>
    <submittedName>
        <fullName evidence="2">Uncharacterized protein</fullName>
    </submittedName>
</protein>
<evidence type="ECO:0000256" key="1">
    <source>
        <dbReference type="SAM" id="MobiDB-lite"/>
    </source>
</evidence>
<evidence type="ECO:0000313" key="3">
    <source>
        <dbReference type="Proteomes" id="UP000822688"/>
    </source>
</evidence>
<feature type="region of interest" description="Disordered" evidence="1">
    <location>
        <begin position="166"/>
        <end position="194"/>
    </location>
</feature>
<name>A0A8T0IYP2_CERPU</name>
<gene>
    <name evidence="2" type="ORF">KC19_2G195800</name>
</gene>
<dbReference type="AlphaFoldDB" id="A0A8T0IYP2"/>
<evidence type="ECO:0000313" key="2">
    <source>
        <dbReference type="EMBL" id="KAG0587848.1"/>
    </source>
</evidence>
<feature type="non-terminal residue" evidence="2">
    <location>
        <position position="1"/>
    </location>
</feature>
<proteinExistence type="predicted"/>
<sequence>PHITDCRVFSVINGSGSIQSGEKQTFNFRFKSDVPGIFLESWVLRIAPRLPTPWTLDPIFFKGVAFSEDHLARLRAKLSRILYYREMMSGIDEFFVDTLNRAAKASRDTKEVRSAGDYMFSSKAFNFLQQNMAIEPPVYYIPSLYPKLEAFATVVKAWEIPPMPEPESAPPAAAKAPPPKAPSDVPGTSEEPIEEEVPWAWDGSFSSITAGIEESTMSERIKQHFRSELVTLKELVQIPPRQTMLLHGVVYKMLHGITDYTEEVMEGMPQDFGRPMAEMLMNNYYEKYEQERLEKEAEAKAKMEQNPEAAEAEMMESLLEQINIANPPLNEISLESRIGNQDMLEYCFKWLHILTEMRMFMRVGFNDYEEQIQKEQKHLNELVNQRISELIPFMDETSSWDRFALERAKQGLLEGQKKLLKINEKEPPLDGHRELSDCAFYESCLETKINE</sequence>
<dbReference type="Pfam" id="PF14646">
    <property type="entry name" value="MYCBPAP"/>
    <property type="match status" value="1"/>
</dbReference>
<accession>A0A8T0IYP2</accession>
<dbReference type="PANTHER" id="PTHR48421">
    <property type="entry name" value="MYCBP-ASSOCIATED PROTEIN"/>
    <property type="match status" value="1"/>
</dbReference>
<dbReference type="EMBL" id="CM026422">
    <property type="protein sequence ID" value="KAG0587848.1"/>
    <property type="molecule type" value="Genomic_DNA"/>
</dbReference>
<dbReference type="Proteomes" id="UP000822688">
    <property type="component" value="Chromosome 2"/>
</dbReference>